<organism evidence="2 3">
    <name type="scientific">Cotesia glomerata</name>
    <name type="common">Lepidopteran parasitic wasp</name>
    <name type="synonym">Apanteles glomeratus</name>
    <dbReference type="NCBI Taxonomy" id="32391"/>
    <lineage>
        <taxon>Eukaryota</taxon>
        <taxon>Metazoa</taxon>
        <taxon>Ecdysozoa</taxon>
        <taxon>Arthropoda</taxon>
        <taxon>Hexapoda</taxon>
        <taxon>Insecta</taxon>
        <taxon>Pterygota</taxon>
        <taxon>Neoptera</taxon>
        <taxon>Endopterygota</taxon>
        <taxon>Hymenoptera</taxon>
        <taxon>Apocrita</taxon>
        <taxon>Ichneumonoidea</taxon>
        <taxon>Braconidae</taxon>
        <taxon>Microgastrinae</taxon>
        <taxon>Cotesia</taxon>
    </lineage>
</organism>
<dbReference type="AlphaFoldDB" id="A0AAV7HRB2"/>
<proteinExistence type="predicted"/>
<name>A0AAV7HRB2_COTGL</name>
<reference evidence="2 3" key="1">
    <citation type="journal article" date="2021" name="J. Hered.">
        <title>A chromosome-level genome assembly of the parasitoid wasp, Cotesia glomerata (Hymenoptera: Braconidae).</title>
        <authorList>
            <person name="Pinto B.J."/>
            <person name="Weis J.J."/>
            <person name="Gamble T."/>
            <person name="Ode P.J."/>
            <person name="Paul R."/>
            <person name="Zaspel J.M."/>
        </authorList>
    </citation>
    <scope>NUCLEOTIDE SEQUENCE [LARGE SCALE GENOMIC DNA]</scope>
    <source>
        <strain evidence="2">CgM1</strain>
    </source>
</reference>
<evidence type="ECO:0000313" key="3">
    <source>
        <dbReference type="Proteomes" id="UP000826195"/>
    </source>
</evidence>
<dbReference type="EMBL" id="JAHXZJ010002982">
    <property type="protein sequence ID" value="KAH0534570.1"/>
    <property type="molecule type" value="Genomic_DNA"/>
</dbReference>
<feature type="region of interest" description="Disordered" evidence="1">
    <location>
        <begin position="67"/>
        <end position="100"/>
    </location>
</feature>
<evidence type="ECO:0000313" key="2">
    <source>
        <dbReference type="EMBL" id="KAH0534570.1"/>
    </source>
</evidence>
<accession>A0AAV7HRB2</accession>
<dbReference type="Proteomes" id="UP000826195">
    <property type="component" value="Unassembled WGS sequence"/>
</dbReference>
<sequence>MESTSTEHCFHHKIIVRELQNEDRTNYQFVETFRLILQKLCDCLFQNSSSNNDGLTKQQIELIQQIMQQTQQQQPSNSQQPLSSSPASSSVTQTSKSVKPAKVVTAANNSATGVNSAGGNASASSSPKPKVWSQAQLCINDKHLMEDGKFGIKRRCNATTRTTMGEHHSRSTLECLRVLERRKTHQVG</sequence>
<keyword evidence="3" id="KW-1185">Reference proteome</keyword>
<comment type="caution">
    <text evidence="2">The sequence shown here is derived from an EMBL/GenBank/DDBJ whole genome shotgun (WGS) entry which is preliminary data.</text>
</comment>
<evidence type="ECO:0000256" key="1">
    <source>
        <dbReference type="SAM" id="MobiDB-lite"/>
    </source>
</evidence>
<protein>
    <submittedName>
        <fullName evidence="2">Uncharacterized protein</fullName>
    </submittedName>
</protein>
<gene>
    <name evidence="2" type="ORF">KQX54_005475</name>
</gene>